<comment type="subunit">
    <text evidence="1">Monomer.</text>
</comment>
<dbReference type="Pfam" id="PF00069">
    <property type="entry name" value="Pkinase"/>
    <property type="match status" value="1"/>
</dbReference>
<dbReference type="GO" id="GO:0005634">
    <property type="term" value="C:nucleus"/>
    <property type="evidence" value="ECO:0007669"/>
    <property type="project" value="TreeGrafter"/>
</dbReference>
<dbReference type="InterPro" id="IPR008271">
    <property type="entry name" value="Ser/Thr_kinase_AS"/>
</dbReference>
<keyword evidence="5" id="KW-0808">Transferase</keyword>
<sequence>MICQKKHLLFKESYKVELHSNKVVLQNFKNKITYILQLNLESLVDWKLDERNSKINAFGIQIDKKWEYFYMEEQNLTLLKQFLDGKVQYQHIFKQYQIIGYLGKGAFGKVFKCQNKSNGKVVACKSIKKCNQYHEKDFLNEIQSMQNLKHPNLVQLKEFYIEQKHFYILMEYVQGETFKNYIKVNFLDEKEKIIIVQQLLSLVNYFHSEGYIYRDFKPENILFIENNVNKLKLIDLGLTIKNDELFRNKYQLCGTPGYMAPEVFEKTYTYDFKSDIFSLGVVIYELFSGNYLMQGYDSKELLNVNKQFQFNEEIVQITKNQTIQKLLQGMLQEDPFKRINSKEALDIFKNMNSNSDEQLSTSTD</sequence>
<feature type="binding site" evidence="4">
    <location>
        <position position="129"/>
    </location>
    <ligand>
        <name>ATP</name>
        <dbReference type="ChEBI" id="CHEBI:30616"/>
    </ligand>
</feature>
<evidence type="ECO:0000313" key="8">
    <source>
        <dbReference type="Proteomes" id="UP000692954"/>
    </source>
</evidence>
<dbReference type="FunFam" id="3.30.200.20:FF:000042">
    <property type="entry name" value="Aurora kinase A"/>
    <property type="match status" value="1"/>
</dbReference>
<dbReference type="EMBL" id="CAJJDN010000105">
    <property type="protein sequence ID" value="CAD8114217.1"/>
    <property type="molecule type" value="Genomic_DNA"/>
</dbReference>
<dbReference type="InterPro" id="IPR000719">
    <property type="entry name" value="Prot_kinase_dom"/>
</dbReference>
<protein>
    <recommendedName>
        <fullName evidence="6">Protein kinase domain-containing protein</fullName>
    </recommendedName>
</protein>
<name>A0A8S1QHM0_9CILI</name>
<feature type="domain" description="Protein kinase" evidence="6">
    <location>
        <begin position="96"/>
        <end position="359"/>
    </location>
</feature>
<dbReference type="PROSITE" id="PS00108">
    <property type="entry name" value="PROTEIN_KINASE_ST"/>
    <property type="match status" value="1"/>
</dbReference>
<dbReference type="AlphaFoldDB" id="A0A8S1QHM0"/>
<dbReference type="PANTHER" id="PTHR44167">
    <property type="entry name" value="OVARIAN-SPECIFIC SERINE/THREONINE-PROTEIN KINASE LOK-RELATED"/>
    <property type="match status" value="1"/>
</dbReference>
<dbReference type="OrthoDB" id="10261027at2759"/>
<accession>A0A8S1QHM0</accession>
<dbReference type="Proteomes" id="UP000692954">
    <property type="component" value="Unassembled WGS sequence"/>
</dbReference>
<dbReference type="GO" id="GO:0005524">
    <property type="term" value="F:ATP binding"/>
    <property type="evidence" value="ECO:0007669"/>
    <property type="project" value="UniProtKB-UniRule"/>
</dbReference>
<evidence type="ECO:0000256" key="2">
    <source>
        <dbReference type="ARBA" id="ARBA00022741"/>
    </source>
</evidence>
<dbReference type="PANTHER" id="PTHR44167:SF18">
    <property type="entry name" value="PROTEIN KINASE DOMAIN-CONTAINING PROTEIN"/>
    <property type="match status" value="1"/>
</dbReference>
<gene>
    <name evidence="7" type="ORF">PSON_ATCC_30995.1.T1050090</name>
</gene>
<dbReference type="GO" id="GO:0044773">
    <property type="term" value="P:mitotic DNA damage checkpoint signaling"/>
    <property type="evidence" value="ECO:0007669"/>
    <property type="project" value="TreeGrafter"/>
</dbReference>
<keyword evidence="5" id="KW-0418">Kinase</keyword>
<keyword evidence="8" id="KW-1185">Reference proteome</keyword>
<proteinExistence type="inferred from homology"/>
<keyword evidence="3 4" id="KW-0067">ATP-binding</keyword>
<dbReference type="GO" id="GO:0004674">
    <property type="term" value="F:protein serine/threonine kinase activity"/>
    <property type="evidence" value="ECO:0007669"/>
    <property type="project" value="UniProtKB-KW"/>
</dbReference>
<evidence type="ECO:0000313" key="7">
    <source>
        <dbReference type="EMBL" id="CAD8114217.1"/>
    </source>
</evidence>
<dbReference type="FunFam" id="1.10.510.10:FF:000571">
    <property type="entry name" value="Maternal embryonic leucine zipper kinase"/>
    <property type="match status" value="1"/>
</dbReference>
<reference evidence="7" key="1">
    <citation type="submission" date="2021-01" db="EMBL/GenBank/DDBJ databases">
        <authorList>
            <consortium name="Genoscope - CEA"/>
            <person name="William W."/>
        </authorList>
    </citation>
    <scope>NUCLEOTIDE SEQUENCE</scope>
</reference>
<dbReference type="PROSITE" id="PS50011">
    <property type="entry name" value="PROTEIN_KINASE_DOM"/>
    <property type="match status" value="1"/>
</dbReference>
<evidence type="ECO:0000256" key="3">
    <source>
        <dbReference type="ARBA" id="ARBA00022840"/>
    </source>
</evidence>
<keyword evidence="2 4" id="KW-0547">Nucleotide-binding</keyword>
<evidence type="ECO:0000256" key="4">
    <source>
        <dbReference type="PROSITE-ProRule" id="PRU10141"/>
    </source>
</evidence>
<organism evidence="7 8">
    <name type="scientific">Paramecium sonneborni</name>
    <dbReference type="NCBI Taxonomy" id="65129"/>
    <lineage>
        <taxon>Eukaryota</taxon>
        <taxon>Sar</taxon>
        <taxon>Alveolata</taxon>
        <taxon>Ciliophora</taxon>
        <taxon>Intramacronucleata</taxon>
        <taxon>Oligohymenophorea</taxon>
        <taxon>Peniculida</taxon>
        <taxon>Parameciidae</taxon>
        <taxon>Paramecium</taxon>
    </lineage>
</organism>
<evidence type="ECO:0000259" key="6">
    <source>
        <dbReference type="PROSITE" id="PS50011"/>
    </source>
</evidence>
<dbReference type="InterPro" id="IPR017441">
    <property type="entry name" value="Protein_kinase_ATP_BS"/>
</dbReference>
<comment type="similarity">
    <text evidence="5">Belongs to the protein kinase superfamily.</text>
</comment>
<evidence type="ECO:0000256" key="5">
    <source>
        <dbReference type="RuleBase" id="RU000304"/>
    </source>
</evidence>
<keyword evidence="5" id="KW-0723">Serine/threonine-protein kinase</keyword>
<dbReference type="GO" id="GO:0005737">
    <property type="term" value="C:cytoplasm"/>
    <property type="evidence" value="ECO:0007669"/>
    <property type="project" value="TreeGrafter"/>
</dbReference>
<dbReference type="PROSITE" id="PS00107">
    <property type="entry name" value="PROTEIN_KINASE_ATP"/>
    <property type="match status" value="1"/>
</dbReference>
<comment type="caution">
    <text evidence="7">The sequence shown here is derived from an EMBL/GenBank/DDBJ whole genome shotgun (WGS) entry which is preliminary data.</text>
</comment>
<evidence type="ECO:0000256" key="1">
    <source>
        <dbReference type="ARBA" id="ARBA00011245"/>
    </source>
</evidence>